<dbReference type="RefSeq" id="WP_146524526.1">
    <property type="nucleotide sequence ID" value="NZ_SJPV01000001.1"/>
</dbReference>
<protein>
    <recommendedName>
        <fullName evidence="3">Glycoside hydrolase family 5 domain-containing protein</fullName>
    </recommendedName>
</protein>
<keyword evidence="2" id="KW-1185">Reference proteome</keyword>
<proteinExistence type="predicted"/>
<dbReference type="AlphaFoldDB" id="A0A5C6E173"/>
<gene>
    <name evidence="1" type="ORF">Poly41_07620</name>
</gene>
<sequence precursor="true">MIRFVACRSRTSVLWIGLAWITFLPNALQAQSFPFVIAGDDAAETVTDRSGLLDRPAGGNGFVQQRKNQFVVAGKRIRFWGVNMCFPANFPTHDEADRVAPHLAKLGINAVRFHHMDMQAAPSGIWSPKIENGERTFDTEMVDRLDYFLAKLHECGIYADLNLHVSRTLTEQEGYPQIQDPPWWAGANKWVMYYDEDVQREVKQYCHDLLTHRNPYRDGLARVDDPGIGLVEMMNENYFSVQGYDLYRKMPERFQISFIAAWNRWLTDRYKTQAAMVAAWESNQVKLGEPIFPVSSFASSGDHWTISLSDAELKRTFGVDGPPATRRAAVRLAPKKVLEQTHFQQLQYRELSVSSEIPMTLSFWVRADKPRTFRAELSTSRGGEWRDLGIFEDIEATPEWTRHSRIIMPKETIENEASLVMTIGNDTTPIEFSGIELRPGIAPVSLPTDQDLAKGTLAIPDAGSPVAAHIDMKQFMVDTEKAWVAELKRYLRNDLGVKVPITASQINYHPAELVENQLDFVDLHNYWHHPMFPSGQEWSPASWTIGNDPMEAAPTHSGWPANSLLMRTGWRFADLPMTMTEWNYPEPSVYAGGCVPMAAVIAGLQDWDGVFFFDYDAVGKNESNPDPWFRDQTVNFFSFNGAPVKLALLSQMANVFLRGDLKPLQKEAFSQLDQPIDGRYGLATRLGVRSGGGVPNLGELPDETHLDSGDGQVVWQSDGKKHGYLTLNTPATRGVWGTIADQTFVLGDMKIETEPSEPNYGFVFVSSADGQPIEIAERSVLTVVSHAENQNMGWNKDKTSVGTDWGHGPTMVTTLEATVAIPHSKAAQMRVFALDATGKRMQEVATDRSDDLVIVPVTPTDKTLWYELVVNRGTNNE</sequence>
<name>A0A5C6E173_9BACT</name>
<evidence type="ECO:0008006" key="3">
    <source>
        <dbReference type="Google" id="ProtNLM"/>
    </source>
</evidence>
<dbReference type="Proteomes" id="UP000319143">
    <property type="component" value="Unassembled WGS sequence"/>
</dbReference>
<dbReference type="Gene3D" id="2.60.120.260">
    <property type="entry name" value="Galactose-binding domain-like"/>
    <property type="match status" value="1"/>
</dbReference>
<organism evidence="1 2">
    <name type="scientific">Novipirellula artificiosorum</name>
    <dbReference type="NCBI Taxonomy" id="2528016"/>
    <lineage>
        <taxon>Bacteria</taxon>
        <taxon>Pseudomonadati</taxon>
        <taxon>Planctomycetota</taxon>
        <taxon>Planctomycetia</taxon>
        <taxon>Pirellulales</taxon>
        <taxon>Pirellulaceae</taxon>
        <taxon>Novipirellula</taxon>
    </lineage>
</organism>
<evidence type="ECO:0000313" key="2">
    <source>
        <dbReference type="Proteomes" id="UP000319143"/>
    </source>
</evidence>
<dbReference type="Gene3D" id="3.20.20.80">
    <property type="entry name" value="Glycosidases"/>
    <property type="match status" value="1"/>
</dbReference>
<dbReference type="EMBL" id="SJPV01000001">
    <property type="protein sequence ID" value="TWU42465.1"/>
    <property type="molecule type" value="Genomic_DNA"/>
</dbReference>
<accession>A0A5C6E173</accession>
<dbReference type="InterPro" id="IPR008979">
    <property type="entry name" value="Galactose-bd-like_sf"/>
</dbReference>
<dbReference type="OrthoDB" id="9771116at2"/>
<dbReference type="InterPro" id="IPR017853">
    <property type="entry name" value="GH"/>
</dbReference>
<dbReference type="SUPFAM" id="SSF49785">
    <property type="entry name" value="Galactose-binding domain-like"/>
    <property type="match status" value="1"/>
</dbReference>
<reference evidence="1 2" key="1">
    <citation type="submission" date="2019-02" db="EMBL/GenBank/DDBJ databases">
        <title>Deep-cultivation of Planctomycetes and their phenomic and genomic characterization uncovers novel biology.</title>
        <authorList>
            <person name="Wiegand S."/>
            <person name="Jogler M."/>
            <person name="Boedeker C."/>
            <person name="Pinto D."/>
            <person name="Vollmers J."/>
            <person name="Rivas-Marin E."/>
            <person name="Kohn T."/>
            <person name="Peeters S.H."/>
            <person name="Heuer A."/>
            <person name="Rast P."/>
            <person name="Oberbeckmann S."/>
            <person name="Bunk B."/>
            <person name="Jeske O."/>
            <person name="Meyerdierks A."/>
            <person name="Storesund J.E."/>
            <person name="Kallscheuer N."/>
            <person name="Luecker S."/>
            <person name="Lage O.M."/>
            <person name="Pohl T."/>
            <person name="Merkel B.J."/>
            <person name="Hornburger P."/>
            <person name="Mueller R.-W."/>
            <person name="Bruemmer F."/>
            <person name="Labrenz M."/>
            <person name="Spormann A.M."/>
            <person name="Op Den Camp H."/>
            <person name="Overmann J."/>
            <person name="Amann R."/>
            <person name="Jetten M.S.M."/>
            <person name="Mascher T."/>
            <person name="Medema M.H."/>
            <person name="Devos D.P."/>
            <person name="Kaster A.-K."/>
            <person name="Ovreas L."/>
            <person name="Rohde M."/>
            <person name="Galperin M.Y."/>
            <person name="Jogler C."/>
        </authorList>
    </citation>
    <scope>NUCLEOTIDE SEQUENCE [LARGE SCALE GENOMIC DNA]</scope>
    <source>
        <strain evidence="1 2">Poly41</strain>
    </source>
</reference>
<comment type="caution">
    <text evidence="1">The sequence shown here is derived from an EMBL/GenBank/DDBJ whole genome shotgun (WGS) entry which is preliminary data.</text>
</comment>
<dbReference type="SUPFAM" id="SSF51445">
    <property type="entry name" value="(Trans)glycosidases"/>
    <property type="match status" value="1"/>
</dbReference>
<evidence type="ECO:0000313" key="1">
    <source>
        <dbReference type="EMBL" id="TWU42465.1"/>
    </source>
</evidence>